<gene>
    <name evidence="10" type="ORF">BDFB_004456</name>
</gene>
<organism evidence="10 11">
    <name type="scientific">Asbolus verrucosus</name>
    <name type="common">Desert ironclad beetle</name>
    <dbReference type="NCBI Taxonomy" id="1661398"/>
    <lineage>
        <taxon>Eukaryota</taxon>
        <taxon>Metazoa</taxon>
        <taxon>Ecdysozoa</taxon>
        <taxon>Arthropoda</taxon>
        <taxon>Hexapoda</taxon>
        <taxon>Insecta</taxon>
        <taxon>Pterygota</taxon>
        <taxon>Neoptera</taxon>
        <taxon>Endopterygota</taxon>
        <taxon>Coleoptera</taxon>
        <taxon>Polyphaga</taxon>
        <taxon>Cucujiformia</taxon>
        <taxon>Tenebrionidae</taxon>
        <taxon>Pimeliinae</taxon>
        <taxon>Asbolus</taxon>
    </lineage>
</organism>
<dbReference type="GO" id="GO:0008233">
    <property type="term" value="F:peptidase activity"/>
    <property type="evidence" value="ECO:0007669"/>
    <property type="project" value="UniProtKB-KW"/>
</dbReference>
<accession>A0A482VVV1</accession>
<evidence type="ECO:0000313" key="10">
    <source>
        <dbReference type="EMBL" id="RZC36890.1"/>
    </source>
</evidence>
<evidence type="ECO:0000259" key="8">
    <source>
        <dbReference type="Pfam" id="PF17908"/>
    </source>
</evidence>
<evidence type="ECO:0000259" key="9">
    <source>
        <dbReference type="Pfam" id="PF21296"/>
    </source>
</evidence>
<dbReference type="PROSITE" id="PS50082">
    <property type="entry name" value="WD_REPEATS_2"/>
    <property type="match status" value="1"/>
</dbReference>
<dbReference type="Proteomes" id="UP000292052">
    <property type="component" value="Unassembled WGS sequence"/>
</dbReference>
<dbReference type="Pfam" id="PF21296">
    <property type="entry name" value="WHD_APAF1"/>
    <property type="match status" value="1"/>
</dbReference>
<dbReference type="InterPro" id="IPR002182">
    <property type="entry name" value="NB-ARC"/>
</dbReference>
<dbReference type="SUPFAM" id="SSF52540">
    <property type="entry name" value="P-loop containing nucleoside triphosphate hydrolases"/>
    <property type="match status" value="1"/>
</dbReference>
<dbReference type="InterPro" id="IPR027417">
    <property type="entry name" value="P-loop_NTPase"/>
</dbReference>
<feature type="domain" description="APAF-1 helical" evidence="8">
    <location>
        <begin position="455"/>
        <end position="584"/>
    </location>
</feature>
<feature type="compositionally biased region" description="Basic and acidic residues" evidence="5">
    <location>
        <begin position="692"/>
        <end position="709"/>
    </location>
</feature>
<evidence type="ECO:0000256" key="3">
    <source>
        <dbReference type="ARBA" id="ARBA00022737"/>
    </source>
</evidence>
<dbReference type="InterPro" id="IPR048975">
    <property type="entry name" value="WHD_APAF1"/>
</dbReference>
<dbReference type="Pfam" id="PF00400">
    <property type="entry name" value="WD40"/>
    <property type="match status" value="1"/>
</dbReference>
<dbReference type="InterPro" id="IPR024977">
    <property type="entry name" value="Apc4-like_WD40_dom"/>
</dbReference>
<evidence type="ECO:0000256" key="4">
    <source>
        <dbReference type="PROSITE-ProRule" id="PRU00221"/>
    </source>
</evidence>
<dbReference type="GO" id="GO:0006915">
    <property type="term" value="P:apoptotic process"/>
    <property type="evidence" value="ECO:0007669"/>
    <property type="project" value="UniProtKB-KW"/>
</dbReference>
<feature type="domain" description="Apoptotic protease-activating factor 1 winged-helix" evidence="9">
    <location>
        <begin position="377"/>
        <end position="441"/>
    </location>
</feature>
<keyword evidence="11" id="KW-1185">Reference proteome</keyword>
<evidence type="ECO:0000256" key="1">
    <source>
        <dbReference type="ARBA" id="ARBA00022574"/>
    </source>
</evidence>
<dbReference type="SUPFAM" id="SSF50978">
    <property type="entry name" value="WD40 repeat-like"/>
    <property type="match status" value="2"/>
</dbReference>
<dbReference type="PANTHER" id="PTHR22845">
    <property type="entry name" value="APOPTOTIC PROTEASE-ACTIVATING FACTOR 1"/>
    <property type="match status" value="1"/>
</dbReference>
<keyword evidence="1 4" id="KW-0853">WD repeat</keyword>
<dbReference type="InterPro" id="IPR001680">
    <property type="entry name" value="WD40_rpt"/>
</dbReference>
<keyword evidence="3" id="KW-0677">Repeat</keyword>
<dbReference type="STRING" id="1661398.A0A482VVV1"/>
<dbReference type="InterPro" id="IPR041452">
    <property type="entry name" value="APAF1_C"/>
</dbReference>
<feature type="domain" description="NB-ARC" evidence="6">
    <location>
        <begin position="144"/>
        <end position="293"/>
    </location>
</feature>
<evidence type="ECO:0000256" key="2">
    <source>
        <dbReference type="ARBA" id="ARBA00022703"/>
    </source>
</evidence>
<dbReference type="GO" id="GO:0005829">
    <property type="term" value="C:cytosol"/>
    <property type="evidence" value="ECO:0007669"/>
    <property type="project" value="UniProtKB-ARBA"/>
</dbReference>
<sequence length="1220" mass="140167">MKTEITSHSIAAPMAIYTNVVHEFRKKIEDNLTLNDVIDILIAQRLIDEKLYIEIWANQNNRVHHLLDVILKDAKRCAKFIDIMGSISHMKHLSESIRKDIDRIRTVIVLGGFPEFSLNYVVRNSVANAIRDMALDLNIGIASTLVIHGLPGFGKSCLVNQVLQTKCFLEVSGGAMFWINLGEHLDTTNVINPLWNLYLNAVKLTNQVALSHRPEDLSVLQDELKRVFLEPQLKNAFIILDDVKSSEVLRVFKIHNKLIVTTQDKNVANDSEALFIKVTTGFTKKESLELLRKSLDADSLSSKENFAHKIHDLCDGCPMLLNIIGSILKDSREEALSTDKMWLSIIDEIKSDNLHHPTTEKVIHMIQMFVTCLSPEVQTCFHSLAVFPKHVNIRPEILMKLWNKSYYSVRQIMVELENKSLVVSFFNQDLKIYIYSIHSLVRSYLVEKNTIDVEHYHKKMISEYDDIMYKLPLDDPCANYIFGYYGYHAKNAKLYDKFEKYFDLKFIENKIKRVGSADLLTDFDEYKDLITKRQPSLEKKLQDFKKFVNSYSAHLHISPETNIIQFAFFSNNNCVCEEARNIANNNPDQLYFKVDHYSGNQKHFPVLEAKSVITSACFLKSKEVLVGMASGSIEIKSFHQYQFKVLQFEGHTDKVFDLQLSPDAKSFLSISDDHTVKLWRFAEDMDPQSPKYKQENWKNLHSPDESNEPKTFKMQDADYIISAAFPNDNSDEIVTASNKGRIVRWNTKTAAIIKHSPEWGFKIPRILYSHDSQQIIFSYDGKVFLYLRENLVYNGQFAFLDYFNDLILAPISSNLKMIVAVSGKQLELWEYVRKLKMFRFETDSEISCSVVSNNYLVLGTTDYIYTYDFETSIMHQYKSDCGKPTSLYVLRDRIAFICLDKDKVQRCEVYFKPSEKPIVHDLSLFSCCWKESSPIYFIVNAENKIDIFNGHSMILSGIDDIKEKIRCAAFSLCGNYLIFGTDNGLLYFYNYKKKKTTHLKLCNGEISLIKCFESDLECVDTFDSNNVYGVVVAASTDRIMVIVNKEIKMVLSLTNRLSSVFCLHNHLIAINVKGKICVGNLLSDQLNSWTQEEYKEVIAADIHKGKRLLAIACKETNYVLKIVKFTLHNTLSIKTDSKIELDAKPTCLCFSFSGKLLAVGCDDGNIEVLNLENKFQEVMSLHKKSVEKLLFAPNFEPILVSLGDQIAWWNLYGFQESKDD</sequence>
<dbReference type="PANTHER" id="PTHR22845:SF5">
    <property type="entry name" value="APOPTOTIC PROTEASE-ACTIVATING FACTOR 1"/>
    <property type="match status" value="1"/>
</dbReference>
<dbReference type="InterPro" id="IPR036388">
    <property type="entry name" value="WH-like_DNA-bd_sf"/>
</dbReference>
<dbReference type="SMART" id="SM00320">
    <property type="entry name" value="WD40"/>
    <property type="match status" value="5"/>
</dbReference>
<feature type="domain" description="Anaphase-promoting complex subunit 4-like WD40" evidence="7">
    <location>
        <begin position="1137"/>
        <end position="1182"/>
    </location>
</feature>
<keyword evidence="2" id="KW-0053">Apoptosis</keyword>
<evidence type="ECO:0000259" key="6">
    <source>
        <dbReference type="Pfam" id="PF00931"/>
    </source>
</evidence>
<dbReference type="OrthoDB" id="1357022at2759"/>
<dbReference type="Pfam" id="PF12894">
    <property type="entry name" value="ANAPC4_WD40"/>
    <property type="match status" value="1"/>
</dbReference>
<keyword evidence="10" id="KW-0378">Hydrolase</keyword>
<dbReference type="InterPro" id="IPR042197">
    <property type="entry name" value="Apaf_helical"/>
</dbReference>
<dbReference type="Gene3D" id="1.25.40.370">
    <property type="match status" value="1"/>
</dbReference>
<dbReference type="Gene3D" id="1.10.10.10">
    <property type="entry name" value="Winged helix-like DNA-binding domain superfamily/Winged helix DNA-binding domain"/>
    <property type="match status" value="1"/>
</dbReference>
<dbReference type="InterPro" id="IPR036322">
    <property type="entry name" value="WD40_repeat_dom_sf"/>
</dbReference>
<feature type="non-terminal residue" evidence="10">
    <location>
        <position position="1220"/>
    </location>
</feature>
<name>A0A482VVV1_ASBVE</name>
<dbReference type="GO" id="GO:0043531">
    <property type="term" value="F:ADP binding"/>
    <property type="evidence" value="ECO:0007669"/>
    <property type="project" value="InterPro"/>
</dbReference>
<proteinExistence type="predicted"/>
<comment type="caution">
    <text evidence="10">The sequence shown here is derived from an EMBL/GenBank/DDBJ whole genome shotgun (WGS) entry which is preliminary data.</text>
</comment>
<protein>
    <submittedName>
        <fullName evidence="10">Apoptotic protease-activating factor 1</fullName>
    </submittedName>
</protein>
<dbReference type="Gene3D" id="2.130.10.10">
    <property type="entry name" value="YVTN repeat-like/Quinoprotein amine dehydrogenase"/>
    <property type="match status" value="3"/>
</dbReference>
<dbReference type="Gene3D" id="3.40.50.300">
    <property type="entry name" value="P-loop containing nucleotide triphosphate hydrolases"/>
    <property type="match status" value="1"/>
</dbReference>
<reference evidence="10 11" key="1">
    <citation type="submission" date="2017-03" db="EMBL/GenBank/DDBJ databases">
        <title>Genome of the blue death feigning beetle - Asbolus verrucosus.</title>
        <authorList>
            <person name="Rider S.D."/>
        </authorList>
    </citation>
    <scope>NUCLEOTIDE SEQUENCE [LARGE SCALE GENOMIC DNA]</scope>
    <source>
        <strain evidence="10">Butters</strain>
        <tissue evidence="10">Head and leg muscle</tissue>
    </source>
</reference>
<evidence type="ECO:0000256" key="5">
    <source>
        <dbReference type="SAM" id="MobiDB-lite"/>
    </source>
</evidence>
<keyword evidence="10" id="KW-0645">Protease</keyword>
<dbReference type="Pfam" id="PF00931">
    <property type="entry name" value="NB-ARC"/>
    <property type="match status" value="1"/>
</dbReference>
<dbReference type="AlphaFoldDB" id="A0A482VVV1"/>
<dbReference type="PROSITE" id="PS50294">
    <property type="entry name" value="WD_REPEATS_REGION"/>
    <property type="match status" value="1"/>
</dbReference>
<feature type="region of interest" description="Disordered" evidence="5">
    <location>
        <begin position="688"/>
        <end position="709"/>
    </location>
</feature>
<feature type="repeat" description="WD" evidence="4">
    <location>
        <begin position="648"/>
        <end position="679"/>
    </location>
</feature>
<evidence type="ECO:0000313" key="11">
    <source>
        <dbReference type="Proteomes" id="UP000292052"/>
    </source>
</evidence>
<dbReference type="PRINTS" id="PR00364">
    <property type="entry name" value="DISEASERSIST"/>
</dbReference>
<dbReference type="EMBL" id="QDEB01057746">
    <property type="protein sequence ID" value="RZC36890.1"/>
    <property type="molecule type" value="Genomic_DNA"/>
</dbReference>
<evidence type="ECO:0000259" key="7">
    <source>
        <dbReference type="Pfam" id="PF12894"/>
    </source>
</evidence>
<dbReference type="InterPro" id="IPR015943">
    <property type="entry name" value="WD40/YVTN_repeat-like_dom_sf"/>
</dbReference>
<dbReference type="GO" id="GO:0006508">
    <property type="term" value="P:proteolysis"/>
    <property type="evidence" value="ECO:0007669"/>
    <property type="project" value="UniProtKB-KW"/>
</dbReference>
<dbReference type="Pfam" id="PF17908">
    <property type="entry name" value="APAF1_C"/>
    <property type="match status" value="1"/>
</dbReference>
<dbReference type="Gene3D" id="1.10.8.430">
    <property type="entry name" value="Helical domain of apoptotic protease-activating factors"/>
    <property type="match status" value="1"/>
</dbReference>